<dbReference type="EMBL" id="CP165646">
    <property type="protein sequence ID" value="XDU65566.1"/>
    <property type="molecule type" value="Genomic_DNA"/>
</dbReference>
<evidence type="ECO:0000313" key="1">
    <source>
        <dbReference type="EMBL" id="XDU65566.1"/>
    </source>
</evidence>
<protein>
    <recommendedName>
        <fullName evidence="2">Transposase</fullName>
    </recommendedName>
</protein>
<dbReference type="RefSeq" id="WP_369713754.1">
    <property type="nucleotide sequence ID" value="NZ_CP165646.1"/>
</dbReference>
<reference evidence="1" key="1">
    <citation type="submission" date="2024-07" db="EMBL/GenBank/DDBJ databases">
        <authorList>
            <person name="Li X.-J."/>
            <person name="Wang X."/>
        </authorList>
    </citation>
    <scope>NUCLEOTIDE SEQUENCE</scope>
    <source>
        <strain evidence="1">HSP-342</strain>
    </source>
</reference>
<sequence>MTTIESEVTEVLLTKRMELKILGEDKKIRRILNIDEKSLNRMRNKNNSPLDIVSSYSKEDEIYYSQVATEGKENKIKAILRLLDKISIKGYIVTIDAIETQKEIIRKIGKKRG</sequence>
<evidence type="ECO:0008006" key="2">
    <source>
        <dbReference type="Google" id="ProtNLM"/>
    </source>
</evidence>
<dbReference type="InterPro" id="IPR051698">
    <property type="entry name" value="Transposase_11-like"/>
</dbReference>
<name>A0AB39VDX4_9FUSO</name>
<dbReference type="PANTHER" id="PTHR30298">
    <property type="entry name" value="H REPEAT-ASSOCIATED PREDICTED TRANSPOSASE"/>
    <property type="match status" value="1"/>
</dbReference>
<proteinExistence type="predicted"/>
<dbReference type="KEGG" id="lmes:AB8B23_05270"/>
<dbReference type="PANTHER" id="PTHR30298:SF0">
    <property type="entry name" value="PROTEIN YBFL-RELATED"/>
    <property type="match status" value="1"/>
</dbReference>
<organism evidence="1">
    <name type="scientific">Leptotrichia mesophila</name>
    <dbReference type="NCBI Taxonomy" id="3239303"/>
    <lineage>
        <taxon>Bacteria</taxon>
        <taxon>Fusobacteriati</taxon>
        <taxon>Fusobacteriota</taxon>
        <taxon>Fusobacteriia</taxon>
        <taxon>Fusobacteriales</taxon>
        <taxon>Leptotrichiaceae</taxon>
        <taxon>Leptotrichia</taxon>
    </lineage>
</organism>
<accession>A0AB39VDX4</accession>
<gene>
    <name evidence="1" type="ORF">AB8B23_05270</name>
</gene>
<dbReference type="AlphaFoldDB" id="A0AB39VDX4"/>